<proteinExistence type="predicted"/>
<feature type="compositionally biased region" description="Basic and acidic residues" evidence="1">
    <location>
        <begin position="451"/>
        <end position="474"/>
    </location>
</feature>
<evidence type="ECO:0000256" key="1">
    <source>
        <dbReference type="SAM" id="MobiDB-lite"/>
    </source>
</evidence>
<keyword evidence="3" id="KW-1185">Reference proteome</keyword>
<dbReference type="EMBL" id="BRXZ01000069">
    <property type="protein sequence ID" value="GMI04260.1"/>
    <property type="molecule type" value="Genomic_DNA"/>
</dbReference>
<feature type="compositionally biased region" description="Low complexity" evidence="1">
    <location>
        <begin position="375"/>
        <end position="389"/>
    </location>
</feature>
<feature type="region of interest" description="Disordered" evidence="1">
    <location>
        <begin position="355"/>
        <end position="436"/>
    </location>
</feature>
<sequence>MEDPSTPSRPHPLVPSLDLTAANLDSPGSPTVPIPFSPATPIPPSNPPSSSRPRPRTQRELRESRKADFVSTERAIASKHTKPDNIHREVLPTFVPQHIQDNVELCYLRLEQHGWFPLANVDPEGSYGDGKKEHPSYALWYEHAEDYNEQGAAKFKGSPRLYNYTKREKQRENPHKPDNTRALGEFRHWEKKVEKPMQDKVTNVDGAVGRDGWRAHVTLGNGVVRWTDDVFDWQQSNMLNPTGVMENGKSMYIYPNELEPMYSSFSPDKIYRWRPPAKKMQGKKKAKKRMTKEEIVQINEIRRQNMETRGSVNGCKPSPRKTASRMMGNQEGDILQNSFKGTGVLRLDRVLEGSSTGVFGGLRRDSAQRASPTPTKDTSTLTSRSLDTTPPKARFYNTAPQQRMGEKGSEVGLGKYGNRTETPKTDNRNVAKRTPSPTVLKKGENIFHVTAKDNEEPGKARNAEAMKSENRGDTKQQQTSPGIPTSIPTTIQQVHRDDDDTVVSNITTGPVVVQ</sequence>
<feature type="region of interest" description="Disordered" evidence="1">
    <location>
        <begin position="451"/>
        <end position="514"/>
    </location>
</feature>
<accession>A0A9W7CEI6</accession>
<dbReference type="Proteomes" id="UP001165082">
    <property type="component" value="Unassembled WGS sequence"/>
</dbReference>
<feature type="region of interest" description="Disordered" evidence="1">
    <location>
        <begin position="1"/>
        <end position="80"/>
    </location>
</feature>
<comment type="caution">
    <text evidence="2">The sequence shown here is derived from an EMBL/GenBank/DDBJ whole genome shotgun (WGS) entry which is preliminary data.</text>
</comment>
<evidence type="ECO:0000313" key="3">
    <source>
        <dbReference type="Proteomes" id="UP001165082"/>
    </source>
</evidence>
<gene>
    <name evidence="2" type="ORF">TrRE_jg5011</name>
</gene>
<protein>
    <submittedName>
        <fullName evidence="2">Uncharacterized protein</fullName>
    </submittedName>
</protein>
<reference evidence="2" key="1">
    <citation type="submission" date="2022-07" db="EMBL/GenBank/DDBJ databases">
        <title>Genome analysis of Parmales, a sister group of diatoms, reveals the evolutionary specialization of diatoms from phago-mixotrophs to photoautotrophs.</title>
        <authorList>
            <person name="Ban H."/>
            <person name="Sato S."/>
            <person name="Yoshikawa S."/>
            <person name="Kazumasa Y."/>
            <person name="Nakamura Y."/>
            <person name="Ichinomiya M."/>
            <person name="Saitoh K."/>
            <person name="Sato N."/>
            <person name="Blanc-Mathieu R."/>
            <person name="Endo H."/>
            <person name="Kuwata A."/>
            <person name="Ogata H."/>
        </authorList>
    </citation>
    <scope>NUCLEOTIDE SEQUENCE</scope>
</reference>
<evidence type="ECO:0000313" key="2">
    <source>
        <dbReference type="EMBL" id="GMI04260.1"/>
    </source>
</evidence>
<name>A0A9W7CEI6_9STRA</name>
<feature type="compositionally biased region" description="Pro residues" evidence="1">
    <location>
        <begin position="30"/>
        <end position="47"/>
    </location>
</feature>
<feature type="compositionally biased region" description="Basic and acidic residues" evidence="1">
    <location>
        <begin position="57"/>
        <end position="68"/>
    </location>
</feature>
<dbReference type="OrthoDB" id="198874at2759"/>
<dbReference type="AlphaFoldDB" id="A0A9W7CEI6"/>
<feature type="compositionally biased region" description="Low complexity" evidence="1">
    <location>
        <begin position="478"/>
        <end position="493"/>
    </location>
</feature>
<organism evidence="2 3">
    <name type="scientific">Triparma retinervis</name>
    <dbReference type="NCBI Taxonomy" id="2557542"/>
    <lineage>
        <taxon>Eukaryota</taxon>
        <taxon>Sar</taxon>
        <taxon>Stramenopiles</taxon>
        <taxon>Ochrophyta</taxon>
        <taxon>Bolidophyceae</taxon>
        <taxon>Parmales</taxon>
        <taxon>Triparmaceae</taxon>
        <taxon>Triparma</taxon>
    </lineage>
</organism>